<evidence type="ECO:0000313" key="2">
    <source>
        <dbReference type="Proteomes" id="UP001159427"/>
    </source>
</evidence>
<keyword evidence="2" id="KW-1185">Reference proteome</keyword>
<protein>
    <submittedName>
        <fullName evidence="1">Uncharacterized protein</fullName>
    </submittedName>
</protein>
<evidence type="ECO:0000313" key="1">
    <source>
        <dbReference type="EMBL" id="CAH3028035.1"/>
    </source>
</evidence>
<gene>
    <name evidence="1" type="ORF">PEVE_00032979</name>
</gene>
<accession>A0ABN8MEC0</accession>
<reference evidence="1 2" key="1">
    <citation type="submission" date="2022-05" db="EMBL/GenBank/DDBJ databases">
        <authorList>
            <consortium name="Genoscope - CEA"/>
            <person name="William W."/>
        </authorList>
    </citation>
    <scope>NUCLEOTIDE SEQUENCE [LARGE SCALE GENOMIC DNA]</scope>
</reference>
<comment type="caution">
    <text evidence="1">The sequence shown here is derived from an EMBL/GenBank/DDBJ whole genome shotgun (WGS) entry which is preliminary data.</text>
</comment>
<proteinExistence type="predicted"/>
<dbReference type="Proteomes" id="UP001159427">
    <property type="component" value="Unassembled WGS sequence"/>
</dbReference>
<sequence length="126" mass="14686">MDKFRVAFTRFLAFYSDNPSGLHEGETPAKWQTSSCGCYLLIAKHERSTQACYANVLIIFIWHRTKKFYICSILFLRVSKDNKHCNHNYNKIVKSDWLSTALISALIGQFNRTVRVMPKFSFLLVQ</sequence>
<organism evidence="1 2">
    <name type="scientific">Porites evermanni</name>
    <dbReference type="NCBI Taxonomy" id="104178"/>
    <lineage>
        <taxon>Eukaryota</taxon>
        <taxon>Metazoa</taxon>
        <taxon>Cnidaria</taxon>
        <taxon>Anthozoa</taxon>
        <taxon>Hexacorallia</taxon>
        <taxon>Scleractinia</taxon>
        <taxon>Fungiina</taxon>
        <taxon>Poritidae</taxon>
        <taxon>Porites</taxon>
    </lineage>
</organism>
<name>A0ABN8MEC0_9CNID</name>
<dbReference type="EMBL" id="CALNXI010000486">
    <property type="protein sequence ID" value="CAH3028035.1"/>
    <property type="molecule type" value="Genomic_DNA"/>
</dbReference>